<dbReference type="GO" id="GO:0016763">
    <property type="term" value="F:pentosyltransferase activity"/>
    <property type="evidence" value="ECO:0007669"/>
    <property type="project" value="TreeGrafter"/>
</dbReference>
<keyword evidence="11" id="KW-1185">Reference proteome</keyword>
<feature type="transmembrane region" description="Helical" evidence="8">
    <location>
        <begin position="264"/>
        <end position="282"/>
    </location>
</feature>
<accession>A0A0W1A1B6</accession>
<feature type="transmembrane region" description="Helical" evidence="8">
    <location>
        <begin position="141"/>
        <end position="163"/>
    </location>
</feature>
<feature type="domain" description="Glycosyltransferase RgtA/B/C/D-like" evidence="9">
    <location>
        <begin position="42"/>
        <end position="201"/>
    </location>
</feature>
<evidence type="ECO:0000256" key="2">
    <source>
        <dbReference type="ARBA" id="ARBA00022475"/>
    </source>
</evidence>
<evidence type="ECO:0000259" key="9">
    <source>
        <dbReference type="Pfam" id="PF13231"/>
    </source>
</evidence>
<organism evidence="10 11">
    <name type="scientific">Legionella waltersii</name>
    <dbReference type="NCBI Taxonomy" id="66969"/>
    <lineage>
        <taxon>Bacteria</taxon>
        <taxon>Pseudomonadati</taxon>
        <taxon>Pseudomonadota</taxon>
        <taxon>Gammaproteobacteria</taxon>
        <taxon>Legionellales</taxon>
        <taxon>Legionellaceae</taxon>
        <taxon>Legionella</taxon>
    </lineage>
</organism>
<evidence type="ECO:0000256" key="5">
    <source>
        <dbReference type="ARBA" id="ARBA00022692"/>
    </source>
</evidence>
<dbReference type="GO" id="GO:0009103">
    <property type="term" value="P:lipopolysaccharide biosynthetic process"/>
    <property type="evidence" value="ECO:0007669"/>
    <property type="project" value="UniProtKB-ARBA"/>
</dbReference>
<feature type="transmembrane region" description="Helical" evidence="8">
    <location>
        <begin position="93"/>
        <end position="112"/>
    </location>
</feature>
<keyword evidence="6 8" id="KW-1133">Transmembrane helix</keyword>
<dbReference type="Pfam" id="PF13231">
    <property type="entry name" value="PMT_2"/>
    <property type="match status" value="1"/>
</dbReference>
<dbReference type="InterPro" id="IPR038731">
    <property type="entry name" value="RgtA/B/C-like"/>
</dbReference>
<dbReference type="PANTHER" id="PTHR33908">
    <property type="entry name" value="MANNOSYLTRANSFERASE YKCB-RELATED"/>
    <property type="match status" value="1"/>
</dbReference>
<dbReference type="AlphaFoldDB" id="A0A0W1A1B6"/>
<dbReference type="STRING" id="66969.Lwal_3205"/>
<gene>
    <name evidence="10" type="ORF">Lwal_3205</name>
</gene>
<evidence type="ECO:0000256" key="1">
    <source>
        <dbReference type="ARBA" id="ARBA00004651"/>
    </source>
</evidence>
<evidence type="ECO:0000256" key="7">
    <source>
        <dbReference type="ARBA" id="ARBA00023136"/>
    </source>
</evidence>
<proteinExistence type="predicted"/>
<evidence type="ECO:0000256" key="4">
    <source>
        <dbReference type="ARBA" id="ARBA00022679"/>
    </source>
</evidence>
<keyword evidence="7 8" id="KW-0472">Membrane</keyword>
<keyword evidence="2" id="KW-1003">Cell membrane</keyword>
<evidence type="ECO:0000256" key="6">
    <source>
        <dbReference type="ARBA" id="ARBA00022989"/>
    </source>
</evidence>
<sequence length="485" mass="56511">MLLFIILSSVVIHLVGMTAGNLLVEEAYYWNYSQHLDFGYLDHPPMVAVLIKLFTSLLGTNEFTVRLASLICWLITMLYSFKLSELMNNGSGKYSILLLSVLPFFFFQSIIITPDSPLLACWSSSLYYLYSALVLKRAKHWYLVGICMGLGLLSKYTIVLLSLPIFSYMLISSDARFWFKKKEPYLAALIVILLFTPVIYWNAIHQWISFTFQSVRRFENTGVSGTLELLWVSVFFLTPLGVWEVGQLFINKPLLSPIGNEKTVFVKCFTIIPWVFFFLYSFNHEINLNWIGPLFLGVIPWVAHVMDRSYKNRIYWFCTFLVLLVAYTSVFLLIRFNQSSLVQQKLLVKMIDWDKLVLQFDELAEQTAKSMRKEVVFIPLDNYPINSELAYYQEQLYKQGKVKHKYPSSGAHLFNRESLMYRYWSKNQTIAGKAIILLSKERWRFDDQEVISRVNDLSPLGQVWSSGQGKHLKNIPYFYKVVELK</sequence>
<feature type="transmembrane region" description="Helical" evidence="8">
    <location>
        <begin position="314"/>
        <end position="334"/>
    </location>
</feature>
<dbReference type="GO" id="GO:0005886">
    <property type="term" value="C:plasma membrane"/>
    <property type="evidence" value="ECO:0007669"/>
    <property type="project" value="UniProtKB-SubCell"/>
</dbReference>
<feature type="transmembrane region" description="Helical" evidence="8">
    <location>
        <begin position="223"/>
        <end position="243"/>
    </location>
</feature>
<evidence type="ECO:0000256" key="8">
    <source>
        <dbReference type="SAM" id="Phobius"/>
    </source>
</evidence>
<feature type="transmembrane region" description="Helical" evidence="8">
    <location>
        <begin position="184"/>
        <end position="203"/>
    </location>
</feature>
<protein>
    <submittedName>
        <fullName evidence="10">Dolichyl-phosphate mannosyltransferase</fullName>
    </submittedName>
</protein>
<comment type="caution">
    <text evidence="10">The sequence shown here is derived from an EMBL/GenBank/DDBJ whole genome shotgun (WGS) entry which is preliminary data.</text>
</comment>
<feature type="transmembrane region" description="Helical" evidence="8">
    <location>
        <begin position="288"/>
        <end position="307"/>
    </location>
</feature>
<keyword evidence="5 8" id="KW-0812">Transmembrane</keyword>
<comment type="subcellular location">
    <subcellularLocation>
        <location evidence="1">Cell membrane</location>
        <topology evidence="1">Multi-pass membrane protein</topology>
    </subcellularLocation>
</comment>
<dbReference type="EMBL" id="LNZB01000060">
    <property type="protein sequence ID" value="KTD75164.1"/>
    <property type="molecule type" value="Genomic_DNA"/>
</dbReference>
<dbReference type="InterPro" id="IPR050297">
    <property type="entry name" value="LipidA_mod_glycosyltrf_83"/>
</dbReference>
<reference evidence="10 11" key="1">
    <citation type="submission" date="2015-11" db="EMBL/GenBank/DDBJ databases">
        <title>Genomic analysis of 38 Legionella species identifies large and diverse effector repertoires.</title>
        <authorList>
            <person name="Burstein D."/>
            <person name="Amaro F."/>
            <person name="Zusman T."/>
            <person name="Lifshitz Z."/>
            <person name="Cohen O."/>
            <person name="Gilbert J.A."/>
            <person name="Pupko T."/>
            <person name="Shuman H.A."/>
            <person name="Segal G."/>
        </authorList>
    </citation>
    <scope>NUCLEOTIDE SEQUENCE [LARGE SCALE GENOMIC DNA]</scope>
    <source>
        <strain evidence="10 11">ATCC 51914</strain>
    </source>
</reference>
<evidence type="ECO:0000313" key="10">
    <source>
        <dbReference type="EMBL" id="KTD75164.1"/>
    </source>
</evidence>
<feature type="transmembrane region" description="Helical" evidence="8">
    <location>
        <begin position="63"/>
        <end position="81"/>
    </location>
</feature>
<keyword evidence="3 10" id="KW-0328">Glycosyltransferase</keyword>
<evidence type="ECO:0000313" key="11">
    <source>
        <dbReference type="Proteomes" id="UP000054729"/>
    </source>
</evidence>
<dbReference type="PATRIC" id="fig|66969.6.peg.3494"/>
<keyword evidence="4 10" id="KW-0808">Transferase</keyword>
<evidence type="ECO:0000256" key="3">
    <source>
        <dbReference type="ARBA" id="ARBA00022676"/>
    </source>
</evidence>
<dbReference type="PANTHER" id="PTHR33908:SF11">
    <property type="entry name" value="MEMBRANE PROTEIN"/>
    <property type="match status" value="1"/>
</dbReference>
<name>A0A0W1A1B6_9GAMM</name>
<dbReference type="Proteomes" id="UP000054729">
    <property type="component" value="Unassembled WGS sequence"/>
</dbReference>